<organism evidence="1">
    <name type="scientific">Caldilineaceae bacterium SB0662_bin_9</name>
    <dbReference type="NCBI Taxonomy" id="2605258"/>
    <lineage>
        <taxon>Bacteria</taxon>
        <taxon>Bacillati</taxon>
        <taxon>Chloroflexota</taxon>
        <taxon>Caldilineae</taxon>
        <taxon>Caldilineales</taxon>
        <taxon>Caldilineaceae</taxon>
    </lineage>
</organism>
<dbReference type="InterPro" id="IPR036388">
    <property type="entry name" value="WH-like_DNA-bd_sf"/>
</dbReference>
<gene>
    <name evidence="1" type="ORF">F4Y08_10570</name>
</gene>
<dbReference type="EMBL" id="VXPY01000077">
    <property type="protein sequence ID" value="MYD90761.1"/>
    <property type="molecule type" value="Genomic_DNA"/>
</dbReference>
<dbReference type="InterPro" id="IPR009057">
    <property type="entry name" value="Homeodomain-like_sf"/>
</dbReference>
<dbReference type="PANTHER" id="PTHR34849">
    <property type="entry name" value="SSL5025 PROTEIN"/>
    <property type="match status" value="1"/>
</dbReference>
<dbReference type="AlphaFoldDB" id="A0A6B1DU25"/>
<sequence>MPANQDLLRRITARPDVFGGKPIVRDMRISVELILSLLSQGATQEELLDDYPGLELEDIRACVAYVHAVIAKDRLNTISIAEA</sequence>
<dbReference type="SUPFAM" id="SSF46689">
    <property type="entry name" value="Homeodomain-like"/>
    <property type="match status" value="1"/>
</dbReference>
<dbReference type="InterPro" id="IPR007367">
    <property type="entry name" value="DUF433"/>
</dbReference>
<reference evidence="1" key="1">
    <citation type="submission" date="2019-09" db="EMBL/GenBank/DDBJ databases">
        <title>Characterisation of the sponge microbiome using genome-centric metagenomics.</title>
        <authorList>
            <person name="Engelberts J.P."/>
            <person name="Robbins S.J."/>
            <person name="De Goeij J.M."/>
            <person name="Aranda M."/>
            <person name="Bell S.C."/>
            <person name="Webster N.S."/>
        </authorList>
    </citation>
    <scope>NUCLEOTIDE SEQUENCE</scope>
    <source>
        <strain evidence="1">SB0662_bin_9</strain>
    </source>
</reference>
<protein>
    <submittedName>
        <fullName evidence="1">DUF433 domain-containing protein</fullName>
    </submittedName>
</protein>
<dbReference type="Gene3D" id="1.10.10.10">
    <property type="entry name" value="Winged helix-like DNA-binding domain superfamily/Winged helix DNA-binding domain"/>
    <property type="match status" value="1"/>
</dbReference>
<proteinExistence type="predicted"/>
<dbReference type="Pfam" id="PF04255">
    <property type="entry name" value="DUF433"/>
    <property type="match status" value="1"/>
</dbReference>
<comment type="caution">
    <text evidence="1">The sequence shown here is derived from an EMBL/GenBank/DDBJ whole genome shotgun (WGS) entry which is preliminary data.</text>
</comment>
<accession>A0A6B1DU25</accession>
<evidence type="ECO:0000313" key="1">
    <source>
        <dbReference type="EMBL" id="MYD90761.1"/>
    </source>
</evidence>
<dbReference type="PANTHER" id="PTHR34849:SF3">
    <property type="entry name" value="SSR2962 PROTEIN"/>
    <property type="match status" value="1"/>
</dbReference>
<name>A0A6B1DU25_9CHLR</name>